<feature type="region of interest" description="Disordered" evidence="1">
    <location>
        <begin position="1"/>
        <end position="69"/>
    </location>
</feature>
<feature type="compositionally biased region" description="Low complexity" evidence="1">
    <location>
        <begin position="24"/>
        <end position="40"/>
    </location>
</feature>
<keyword evidence="3" id="KW-1185">Reference proteome</keyword>
<reference evidence="2" key="1">
    <citation type="submission" date="2025-08" db="UniProtKB">
        <authorList>
            <consortium name="Ensembl"/>
        </authorList>
    </citation>
    <scope>IDENTIFICATION</scope>
</reference>
<evidence type="ECO:0000313" key="2">
    <source>
        <dbReference type="Ensembl" id="ENSPTEP00000006389.1"/>
    </source>
</evidence>
<dbReference type="PANTHER" id="PTHR13440:SF9">
    <property type="match status" value="1"/>
</dbReference>
<dbReference type="GO" id="GO:0032418">
    <property type="term" value="P:lysosome localization"/>
    <property type="evidence" value="ECO:0007669"/>
    <property type="project" value="TreeGrafter"/>
</dbReference>
<proteinExistence type="predicted"/>
<sequence>MQPTLSAVSSCTAPPRPRSRRSTRPPSSRLNRSRSRSTSGSMGGMAGVGVGAGVGQGRAGAEGGGGGAPLRRILSCRLLATKWVRSPWRLTVPSSSRGLEMVARRPPPAPDSALPEDPEGQGRFVLCTRRPTEAPSPRRRPLRAGLFLESLPFRSVDDAAA</sequence>
<feature type="region of interest" description="Disordered" evidence="1">
    <location>
        <begin position="97"/>
        <end position="122"/>
    </location>
</feature>
<feature type="compositionally biased region" description="Gly residues" evidence="1">
    <location>
        <begin position="41"/>
        <end position="68"/>
    </location>
</feature>
<name>A0A8C9LJQ8_9PRIM</name>
<evidence type="ECO:0000256" key="1">
    <source>
        <dbReference type="SAM" id="MobiDB-lite"/>
    </source>
</evidence>
<protein>
    <submittedName>
        <fullName evidence="2">Uncharacterized protein</fullName>
    </submittedName>
</protein>
<dbReference type="PANTHER" id="PTHR13440">
    <property type="entry name" value="BLOC-1 RELATED COMPLEX SUBUNIT 6"/>
    <property type="match status" value="1"/>
</dbReference>
<accession>A0A8C9LJQ8</accession>
<dbReference type="Ensembl" id="ENSPTET00000009795.1">
    <property type="protein sequence ID" value="ENSPTEP00000006389.1"/>
    <property type="gene ID" value="ENSPTEG00000007320.1"/>
</dbReference>
<evidence type="ECO:0000313" key="3">
    <source>
        <dbReference type="Proteomes" id="UP000694416"/>
    </source>
</evidence>
<organism evidence="2 3">
    <name type="scientific">Piliocolobus tephrosceles</name>
    <name type="common">Ugandan red Colobus</name>
    <dbReference type="NCBI Taxonomy" id="591936"/>
    <lineage>
        <taxon>Eukaryota</taxon>
        <taxon>Metazoa</taxon>
        <taxon>Chordata</taxon>
        <taxon>Craniata</taxon>
        <taxon>Vertebrata</taxon>
        <taxon>Euteleostomi</taxon>
        <taxon>Mammalia</taxon>
        <taxon>Eutheria</taxon>
        <taxon>Euarchontoglires</taxon>
        <taxon>Primates</taxon>
        <taxon>Haplorrhini</taxon>
        <taxon>Catarrhini</taxon>
        <taxon>Cercopithecidae</taxon>
        <taxon>Colobinae</taxon>
        <taxon>Piliocolobus</taxon>
    </lineage>
</organism>
<dbReference type="AlphaFoldDB" id="A0A8C9LJQ8"/>
<dbReference type="InterPro" id="IPR019314">
    <property type="entry name" value="BORCS6"/>
</dbReference>
<dbReference type="GO" id="GO:0099078">
    <property type="term" value="C:BORC complex"/>
    <property type="evidence" value="ECO:0007669"/>
    <property type="project" value="TreeGrafter"/>
</dbReference>
<reference evidence="2" key="2">
    <citation type="submission" date="2025-09" db="UniProtKB">
        <authorList>
            <consortium name="Ensembl"/>
        </authorList>
    </citation>
    <scope>IDENTIFICATION</scope>
</reference>
<dbReference type="Proteomes" id="UP000694416">
    <property type="component" value="Unplaced"/>
</dbReference>